<protein>
    <submittedName>
        <fullName evidence="2">Carboxymethylenebutenolidase</fullName>
    </submittedName>
</protein>
<evidence type="ECO:0000313" key="2">
    <source>
        <dbReference type="EMBL" id="KLU22984.1"/>
    </source>
</evidence>
<accession>A0A0J1CQQ9</accession>
<keyword evidence="3" id="KW-1185">Reference proteome</keyword>
<dbReference type="InterPro" id="IPR029058">
    <property type="entry name" value="AB_hydrolase_fold"/>
</dbReference>
<evidence type="ECO:0000259" key="1">
    <source>
        <dbReference type="Pfam" id="PF01738"/>
    </source>
</evidence>
<name>A0A0J1CQQ9_9BURK</name>
<proteinExistence type="predicted"/>
<dbReference type="PATRIC" id="fig|908627.4.peg.6213"/>
<dbReference type="EMBL" id="AEJF01000166">
    <property type="protein sequence ID" value="KLU22984.1"/>
    <property type="molecule type" value="Genomic_DNA"/>
</dbReference>
<dbReference type="AlphaFoldDB" id="A0A0J1CQQ9"/>
<dbReference type="PANTHER" id="PTHR46623">
    <property type="entry name" value="CARBOXYMETHYLENEBUTENOLIDASE-RELATED"/>
    <property type="match status" value="1"/>
</dbReference>
<sequence length="231" mass="24496">MTVTSRWIDIPANGDTFQGYLALPKAGKGPGVVIIQEIFGVNPHIRAVADQYAADGYVALAPDIFWRVQPRVELGYAGADREKAMEIYGKLDVTLALADVTATAAALRALPEVTGKVAGIGYCLGGRLAYLSAAQGAFDIAVAYYGGGIQNELDQADKIKVPMQFHYGALDAHIPSAAVDSVKQRFAGKDAQVHVYPGADHGFNCTDRASYNQAASALAHGRTLTFLGEHS</sequence>
<dbReference type="PANTHER" id="PTHR46623:SF6">
    <property type="entry name" value="ALPHA_BETA-HYDROLASES SUPERFAMILY PROTEIN"/>
    <property type="match status" value="1"/>
</dbReference>
<evidence type="ECO:0000313" key="3">
    <source>
        <dbReference type="Proteomes" id="UP000035963"/>
    </source>
</evidence>
<dbReference type="Pfam" id="PF01738">
    <property type="entry name" value="DLH"/>
    <property type="match status" value="1"/>
</dbReference>
<dbReference type="Gene3D" id="3.40.50.1820">
    <property type="entry name" value="alpha/beta hydrolase"/>
    <property type="match status" value="1"/>
</dbReference>
<dbReference type="GO" id="GO:0016787">
    <property type="term" value="F:hydrolase activity"/>
    <property type="evidence" value="ECO:0007669"/>
    <property type="project" value="InterPro"/>
</dbReference>
<dbReference type="InterPro" id="IPR002925">
    <property type="entry name" value="Dienelactn_hydro"/>
</dbReference>
<dbReference type="RefSeq" id="WP_047895402.1">
    <property type="nucleotide sequence ID" value="NZ_AEJF01000166.1"/>
</dbReference>
<dbReference type="InterPro" id="IPR051049">
    <property type="entry name" value="Dienelactone_hydrolase-like"/>
</dbReference>
<dbReference type="SUPFAM" id="SSF53474">
    <property type="entry name" value="alpha/beta-Hydrolases"/>
    <property type="match status" value="1"/>
</dbReference>
<comment type="caution">
    <text evidence="2">The sequence shown here is derived from an EMBL/GenBank/DDBJ whole genome shotgun (WGS) entry which is preliminary data.</text>
</comment>
<feature type="domain" description="Dienelactone hydrolase" evidence="1">
    <location>
        <begin position="17"/>
        <end position="230"/>
    </location>
</feature>
<organism evidence="2 3">
    <name type="scientific">Caballeronia mineralivorans PML1(12)</name>
    <dbReference type="NCBI Taxonomy" id="908627"/>
    <lineage>
        <taxon>Bacteria</taxon>
        <taxon>Pseudomonadati</taxon>
        <taxon>Pseudomonadota</taxon>
        <taxon>Betaproteobacteria</taxon>
        <taxon>Burkholderiales</taxon>
        <taxon>Burkholderiaceae</taxon>
        <taxon>Caballeronia</taxon>
    </lineage>
</organism>
<dbReference type="Proteomes" id="UP000035963">
    <property type="component" value="Unassembled WGS sequence"/>
</dbReference>
<reference evidence="2 3" key="1">
    <citation type="journal article" date="2015" name="Genome Announc.">
        <title>Draft Genome Sequence of Burkholderia sp. Strain PML1(12), an Ectomycorrhizosphere-Inhabiting Bacterium with Effective Mineral-Weathering Ability.</title>
        <authorList>
            <person name="Uroz S."/>
            <person name="Oger P."/>
        </authorList>
    </citation>
    <scope>NUCLEOTIDE SEQUENCE [LARGE SCALE GENOMIC DNA]</scope>
    <source>
        <strain evidence="3">PML1(12)</strain>
    </source>
</reference>
<gene>
    <name evidence="2" type="ORF">EOS_27770</name>
</gene>
<dbReference type="OrthoDB" id="62567at2"/>